<feature type="compositionally biased region" description="Low complexity" evidence="6">
    <location>
        <begin position="430"/>
        <end position="445"/>
    </location>
</feature>
<dbReference type="PANTHER" id="PTHR31791:SF10">
    <property type="entry name" value="FRIGIDA-LIKE PROTEIN"/>
    <property type="match status" value="1"/>
</dbReference>
<keyword evidence="3 5" id="KW-0221">Differentiation</keyword>
<dbReference type="OrthoDB" id="1917867at2759"/>
<reference evidence="7 8" key="1">
    <citation type="submission" date="2015-01" db="EMBL/GenBank/DDBJ databases">
        <title>Genome of allotetraploid Gossypium barbadense reveals genomic plasticity and fiber elongation in cotton evolution.</title>
        <authorList>
            <person name="Chen X."/>
            <person name="Liu X."/>
            <person name="Zhao B."/>
            <person name="Zheng H."/>
            <person name="Hu Y."/>
            <person name="Lu G."/>
            <person name="Yang C."/>
            <person name="Chen J."/>
            <person name="Shan C."/>
            <person name="Zhang L."/>
            <person name="Zhou Y."/>
            <person name="Wang L."/>
            <person name="Guo W."/>
            <person name="Bai Y."/>
            <person name="Ruan J."/>
            <person name="Shangguan X."/>
            <person name="Mao Y."/>
            <person name="Jiang J."/>
            <person name="Zhu Y."/>
            <person name="Lei J."/>
            <person name="Kang H."/>
            <person name="Chen S."/>
            <person name="He X."/>
            <person name="Wang R."/>
            <person name="Wang Y."/>
            <person name="Chen J."/>
            <person name="Wang L."/>
            <person name="Yu S."/>
            <person name="Wang B."/>
            <person name="Wei J."/>
            <person name="Song S."/>
            <person name="Lu X."/>
            <person name="Gao Z."/>
            <person name="Gu W."/>
            <person name="Deng X."/>
            <person name="Ma D."/>
            <person name="Wang S."/>
            <person name="Liang W."/>
            <person name="Fang L."/>
            <person name="Cai C."/>
            <person name="Zhu X."/>
            <person name="Zhou B."/>
            <person name="Zhang Y."/>
            <person name="Chen Z."/>
            <person name="Xu S."/>
            <person name="Zhu R."/>
            <person name="Wang S."/>
            <person name="Zhang T."/>
            <person name="Zhao G."/>
        </authorList>
    </citation>
    <scope>NUCLEOTIDE SEQUENCE [LARGE SCALE GENOMIC DNA]</scope>
    <source>
        <strain evidence="8">cv. Xinhai21</strain>
        <tissue evidence="7">Leaf</tissue>
    </source>
</reference>
<evidence type="ECO:0000256" key="3">
    <source>
        <dbReference type="ARBA" id="ARBA00022782"/>
    </source>
</evidence>
<dbReference type="PANTHER" id="PTHR31791">
    <property type="entry name" value="FRIGIDA-LIKE PROTEIN 3-RELATED"/>
    <property type="match status" value="1"/>
</dbReference>
<feature type="region of interest" description="Disordered" evidence="6">
    <location>
        <begin position="406"/>
        <end position="445"/>
    </location>
</feature>
<dbReference type="AlphaFoldDB" id="A0A2P5X3R0"/>
<protein>
    <recommendedName>
        <fullName evidence="5">FRIGIDA-like protein</fullName>
    </recommendedName>
</protein>
<dbReference type="Proteomes" id="UP000239757">
    <property type="component" value="Unassembled WGS sequence"/>
</dbReference>
<keyword evidence="4 5" id="KW-0287">Flowering</keyword>
<proteinExistence type="inferred from homology"/>
<dbReference type="GO" id="GO:0030154">
    <property type="term" value="P:cell differentiation"/>
    <property type="evidence" value="ECO:0007669"/>
    <property type="project" value="UniProtKB-KW"/>
</dbReference>
<dbReference type="InterPro" id="IPR012474">
    <property type="entry name" value="Frigida"/>
</dbReference>
<accession>A0A2P5X3R0</accession>
<evidence type="ECO:0000256" key="1">
    <source>
        <dbReference type="ARBA" id="ARBA00008956"/>
    </source>
</evidence>
<comment type="similarity">
    <text evidence="1 5">Belongs to the Frigida family.</text>
</comment>
<name>A0A2P5X3R0_GOSBA</name>
<dbReference type="Pfam" id="PF07899">
    <property type="entry name" value="Frigida"/>
    <property type="match status" value="2"/>
</dbReference>
<evidence type="ECO:0000256" key="6">
    <source>
        <dbReference type="SAM" id="MobiDB-lite"/>
    </source>
</evidence>
<evidence type="ECO:0000256" key="2">
    <source>
        <dbReference type="ARBA" id="ARBA00022473"/>
    </source>
</evidence>
<evidence type="ECO:0000256" key="4">
    <source>
        <dbReference type="ARBA" id="ARBA00023089"/>
    </source>
</evidence>
<organism evidence="7 8">
    <name type="scientific">Gossypium barbadense</name>
    <name type="common">Sea Island cotton</name>
    <name type="synonym">Hibiscus barbadensis</name>
    <dbReference type="NCBI Taxonomy" id="3634"/>
    <lineage>
        <taxon>Eukaryota</taxon>
        <taxon>Viridiplantae</taxon>
        <taxon>Streptophyta</taxon>
        <taxon>Embryophyta</taxon>
        <taxon>Tracheophyta</taxon>
        <taxon>Spermatophyta</taxon>
        <taxon>Magnoliopsida</taxon>
        <taxon>eudicotyledons</taxon>
        <taxon>Gunneridae</taxon>
        <taxon>Pentapetalae</taxon>
        <taxon>rosids</taxon>
        <taxon>malvids</taxon>
        <taxon>Malvales</taxon>
        <taxon>Malvaceae</taxon>
        <taxon>Malvoideae</taxon>
        <taxon>Gossypium</taxon>
    </lineage>
</organism>
<dbReference type="GO" id="GO:0009908">
    <property type="term" value="P:flower development"/>
    <property type="evidence" value="ECO:0007669"/>
    <property type="project" value="UniProtKB-KW"/>
</dbReference>
<sequence>MSTAPPITADRKIVSKCTELFTTLTNHFTSLQNSLSQKSQSLDAKFLSLSSKFSQTLDSLSQRESSLPDRESAAAAHIETLKEAAFAEFKDPKGSAQLSDTLKSLARRMDSAGLVKFIVSKRKESVPLRAEISVALSEAVDPHRLVLEAFEDFVSQKSGKTLGLTDKRWACGMLVHALFPESSWKEKKGKGPEFSRNIGERAAEVVDRWKGQLDGEKEGLTPGEAVMFLHMVVGFELKERFDEGFLRKLVLDFSSRRDMAKLAAALGFEDKMGVAEWAMHPDGGSIVNCIANGCSDQTLKAYSHPELSDIIDELVKNGKEIEAVYFARAAGLTERFPPVSLLKSYQQNSKKNATTILKNGNYSAAATEESKNVELNSIKAIIKCVEDHKLESEFSTDLLRKRATQLEKVKSDRKKSSAAAGKPQNKRSHSAGSARGSGPPAFRPAKAAKFSNAYPPFNRRNPAPSAQQSLAARFSAQYNYVGQNVFEAPTVPYASAYGVTHSQSPAAVTQQHYVHPVENLGVSGFPTSGAYGGQTSYVAYDYGSAAPSVFQPSSSTQ</sequence>
<dbReference type="EMBL" id="KZ665753">
    <property type="protein sequence ID" value="PPR97963.1"/>
    <property type="molecule type" value="Genomic_DNA"/>
</dbReference>
<keyword evidence="2 5" id="KW-0217">Developmental protein</keyword>
<evidence type="ECO:0000256" key="5">
    <source>
        <dbReference type="RuleBase" id="RU364012"/>
    </source>
</evidence>
<evidence type="ECO:0000313" key="7">
    <source>
        <dbReference type="EMBL" id="PPR97963.1"/>
    </source>
</evidence>
<gene>
    <name evidence="7" type="ORF">GOBAR_AA22693</name>
</gene>
<evidence type="ECO:0000313" key="8">
    <source>
        <dbReference type="Proteomes" id="UP000239757"/>
    </source>
</evidence>